<dbReference type="PANTHER" id="PTHR10545">
    <property type="entry name" value="DIAMINE N-ACETYLTRANSFERASE"/>
    <property type="match status" value="1"/>
</dbReference>
<organism evidence="4 5">
    <name type="scientific">Irregularibacter muris</name>
    <dbReference type="NCBI Taxonomy" id="1796619"/>
    <lineage>
        <taxon>Bacteria</taxon>
        <taxon>Bacillati</taxon>
        <taxon>Bacillota</taxon>
        <taxon>Clostridia</taxon>
        <taxon>Eubacteriales</taxon>
        <taxon>Eubacteriaceae</taxon>
        <taxon>Irregularibacter</taxon>
    </lineage>
</organism>
<comment type="caution">
    <text evidence="4">The sequence shown here is derived from an EMBL/GenBank/DDBJ whole genome shotgun (WGS) entry which is preliminary data.</text>
</comment>
<reference evidence="4" key="1">
    <citation type="submission" date="2022-07" db="EMBL/GenBank/DDBJ databases">
        <title>Enhanced cultured diversity of the mouse gut microbiota enables custom-made synthetic communities.</title>
        <authorList>
            <person name="Afrizal A."/>
        </authorList>
    </citation>
    <scope>NUCLEOTIDE SEQUENCE</scope>
    <source>
        <strain evidence="4">DSM 28593</strain>
    </source>
</reference>
<keyword evidence="2" id="KW-0012">Acyltransferase</keyword>
<sequence>MIRALKKDDFQQLRVLYEQIQDIHVKNRSDVYKDINPLNHEYFQFLLSDKNTLTTVYEEDSKLIGFCVVTIKEIKDHPVMQDRKTAFMEGLCVQENYRCQGIGKQLFEDIKGRLKEKDISKLELMVWNFNESAINFYKNEGMKTRSEIMELSL</sequence>
<dbReference type="PANTHER" id="PTHR10545:SF29">
    <property type="entry name" value="GH14572P-RELATED"/>
    <property type="match status" value="1"/>
</dbReference>
<dbReference type="RefSeq" id="WP_257532735.1">
    <property type="nucleotide sequence ID" value="NZ_JANKAS010000015.1"/>
</dbReference>
<evidence type="ECO:0000313" key="4">
    <source>
        <dbReference type="EMBL" id="MCR1899925.1"/>
    </source>
</evidence>
<dbReference type="Gene3D" id="3.40.630.30">
    <property type="match status" value="1"/>
</dbReference>
<dbReference type="AlphaFoldDB" id="A0AAE3KZY2"/>
<evidence type="ECO:0000256" key="1">
    <source>
        <dbReference type="ARBA" id="ARBA00022679"/>
    </source>
</evidence>
<dbReference type="InterPro" id="IPR016181">
    <property type="entry name" value="Acyl_CoA_acyltransferase"/>
</dbReference>
<dbReference type="InterPro" id="IPR000182">
    <property type="entry name" value="GNAT_dom"/>
</dbReference>
<evidence type="ECO:0000259" key="3">
    <source>
        <dbReference type="PROSITE" id="PS51186"/>
    </source>
</evidence>
<dbReference type="CDD" id="cd04301">
    <property type="entry name" value="NAT_SF"/>
    <property type="match status" value="1"/>
</dbReference>
<evidence type="ECO:0000256" key="2">
    <source>
        <dbReference type="ARBA" id="ARBA00023315"/>
    </source>
</evidence>
<keyword evidence="1" id="KW-0808">Transferase</keyword>
<dbReference type="Pfam" id="PF00583">
    <property type="entry name" value="Acetyltransf_1"/>
    <property type="match status" value="1"/>
</dbReference>
<keyword evidence="5" id="KW-1185">Reference proteome</keyword>
<dbReference type="InterPro" id="IPR051016">
    <property type="entry name" value="Diverse_Substrate_AcTransf"/>
</dbReference>
<evidence type="ECO:0000313" key="5">
    <source>
        <dbReference type="Proteomes" id="UP001205748"/>
    </source>
</evidence>
<dbReference type="EMBL" id="JANKAS010000015">
    <property type="protein sequence ID" value="MCR1899925.1"/>
    <property type="molecule type" value="Genomic_DNA"/>
</dbReference>
<dbReference type="PROSITE" id="PS51186">
    <property type="entry name" value="GNAT"/>
    <property type="match status" value="1"/>
</dbReference>
<feature type="domain" description="N-acetyltransferase" evidence="3">
    <location>
        <begin position="1"/>
        <end position="153"/>
    </location>
</feature>
<dbReference type="GO" id="GO:0008080">
    <property type="term" value="F:N-acetyltransferase activity"/>
    <property type="evidence" value="ECO:0007669"/>
    <property type="project" value="UniProtKB-ARBA"/>
</dbReference>
<protein>
    <submittedName>
        <fullName evidence="4">GNAT family N-acetyltransferase</fullName>
    </submittedName>
</protein>
<proteinExistence type="predicted"/>
<name>A0AAE3KZY2_9FIRM</name>
<dbReference type="Proteomes" id="UP001205748">
    <property type="component" value="Unassembled WGS sequence"/>
</dbReference>
<accession>A0AAE3KZY2</accession>
<gene>
    <name evidence="4" type="ORF">NSA47_13180</name>
</gene>
<dbReference type="SUPFAM" id="SSF55729">
    <property type="entry name" value="Acyl-CoA N-acyltransferases (Nat)"/>
    <property type="match status" value="1"/>
</dbReference>